<dbReference type="PANTHER" id="PTHR47968:SF36">
    <property type="entry name" value="KINESIN HEAVY CHAIN ISOFORM X1"/>
    <property type="match status" value="1"/>
</dbReference>
<dbReference type="Gene3D" id="3.40.850.10">
    <property type="entry name" value="Kinesin motor domain"/>
    <property type="match status" value="1"/>
</dbReference>
<dbReference type="GO" id="GO:0007018">
    <property type="term" value="P:microtubule-based movement"/>
    <property type="evidence" value="ECO:0007669"/>
    <property type="project" value="InterPro"/>
</dbReference>
<evidence type="ECO:0000256" key="2">
    <source>
        <dbReference type="ARBA" id="ARBA00023054"/>
    </source>
</evidence>
<dbReference type="GO" id="GO:0005874">
    <property type="term" value="C:microtubule"/>
    <property type="evidence" value="ECO:0007669"/>
    <property type="project" value="UniProtKB-KW"/>
</dbReference>
<dbReference type="EMBL" id="GL983916">
    <property type="protein sequence ID" value="EGR31104.1"/>
    <property type="molecule type" value="Genomic_DNA"/>
</dbReference>
<dbReference type="GO" id="GO:0008017">
    <property type="term" value="F:microtubule binding"/>
    <property type="evidence" value="ECO:0007669"/>
    <property type="project" value="InterPro"/>
</dbReference>
<dbReference type="InParanoid" id="G0QUK4"/>
<dbReference type="InterPro" id="IPR036961">
    <property type="entry name" value="Kinesin_motor_dom_sf"/>
</dbReference>
<proteinExistence type="inferred from homology"/>
<keyword evidence="2 5" id="KW-0175">Coiled coil</keyword>
<dbReference type="OrthoDB" id="3176171at2759"/>
<dbReference type="GO" id="GO:0003777">
    <property type="term" value="F:microtubule motor activity"/>
    <property type="evidence" value="ECO:0007669"/>
    <property type="project" value="InterPro"/>
</dbReference>
<keyword evidence="8" id="KW-1185">Reference proteome</keyword>
<evidence type="ECO:0000313" key="8">
    <source>
        <dbReference type="Proteomes" id="UP000008983"/>
    </source>
</evidence>
<evidence type="ECO:0000259" key="6">
    <source>
        <dbReference type="PROSITE" id="PS50067"/>
    </source>
</evidence>
<evidence type="ECO:0000256" key="1">
    <source>
        <dbReference type="ARBA" id="ARBA00022701"/>
    </source>
</evidence>
<dbReference type="CDD" id="cd00106">
    <property type="entry name" value="KISc"/>
    <property type="match status" value="1"/>
</dbReference>
<reference evidence="7 8" key="1">
    <citation type="submission" date="2011-07" db="EMBL/GenBank/DDBJ databases">
        <authorList>
            <person name="Coyne R."/>
            <person name="Brami D."/>
            <person name="Johnson J."/>
            <person name="Hostetler J."/>
            <person name="Hannick L."/>
            <person name="Clark T."/>
            <person name="Cassidy-Hanley D."/>
            <person name="Inman J."/>
        </authorList>
    </citation>
    <scope>NUCLEOTIDE SEQUENCE [LARGE SCALE GENOMIC DNA]</scope>
    <source>
        <strain evidence="7 8">G5</strain>
    </source>
</reference>
<evidence type="ECO:0000313" key="7">
    <source>
        <dbReference type="EMBL" id="EGR31104.1"/>
    </source>
</evidence>
<dbReference type="Proteomes" id="UP000008983">
    <property type="component" value="Unassembled WGS sequence"/>
</dbReference>
<dbReference type="InterPro" id="IPR001752">
    <property type="entry name" value="Kinesin_motor_dom"/>
</dbReference>
<dbReference type="InterPro" id="IPR027640">
    <property type="entry name" value="Kinesin-like_fam"/>
</dbReference>
<name>G0QUK4_ICHMU</name>
<dbReference type="SMART" id="SM00129">
    <property type="entry name" value="KISc"/>
    <property type="match status" value="1"/>
</dbReference>
<keyword evidence="4" id="KW-0067">ATP-binding</keyword>
<dbReference type="eggNOG" id="KOG0240">
    <property type="taxonomic scope" value="Eukaryota"/>
</dbReference>
<dbReference type="GeneID" id="14907234"/>
<keyword evidence="3 4" id="KW-0505">Motor protein</keyword>
<dbReference type="STRING" id="857967.G0QUK4"/>
<dbReference type="AlphaFoldDB" id="G0QUK4"/>
<feature type="binding site" evidence="4">
    <location>
        <begin position="62"/>
        <end position="69"/>
    </location>
    <ligand>
        <name>ATP</name>
        <dbReference type="ChEBI" id="CHEBI:30616"/>
    </ligand>
</feature>
<dbReference type="PRINTS" id="PR00380">
    <property type="entry name" value="KINESINHEAVY"/>
</dbReference>
<feature type="coiled-coil region" evidence="5">
    <location>
        <begin position="306"/>
        <end position="340"/>
    </location>
</feature>
<keyword evidence="1" id="KW-0493">Microtubule</keyword>
<gene>
    <name evidence="7" type="ORF">IMG5_117780</name>
</gene>
<dbReference type="Pfam" id="PF00225">
    <property type="entry name" value="Kinesin"/>
    <property type="match status" value="1"/>
</dbReference>
<dbReference type="RefSeq" id="XP_004034590.1">
    <property type="nucleotide sequence ID" value="XM_004034542.1"/>
</dbReference>
<evidence type="ECO:0000256" key="3">
    <source>
        <dbReference type="ARBA" id="ARBA00023175"/>
    </source>
</evidence>
<organism evidence="7 8">
    <name type="scientific">Ichthyophthirius multifiliis</name>
    <name type="common">White spot disease agent</name>
    <name type="synonym">Ich</name>
    <dbReference type="NCBI Taxonomy" id="5932"/>
    <lineage>
        <taxon>Eukaryota</taxon>
        <taxon>Sar</taxon>
        <taxon>Alveolata</taxon>
        <taxon>Ciliophora</taxon>
        <taxon>Intramacronucleata</taxon>
        <taxon>Oligohymenophorea</taxon>
        <taxon>Hymenostomatida</taxon>
        <taxon>Ophryoglenina</taxon>
        <taxon>Ichthyophthirius</taxon>
    </lineage>
</organism>
<dbReference type="SUPFAM" id="SSF52540">
    <property type="entry name" value="P-loop containing nucleoside triphosphate hydrolases"/>
    <property type="match status" value="1"/>
</dbReference>
<dbReference type="PROSITE" id="PS50067">
    <property type="entry name" value="KINESIN_MOTOR_2"/>
    <property type="match status" value="1"/>
</dbReference>
<dbReference type="OMA" id="NCARINI"/>
<dbReference type="PANTHER" id="PTHR47968">
    <property type="entry name" value="CENTROMERE PROTEIN E"/>
    <property type="match status" value="1"/>
</dbReference>
<sequence>MGQNVIEFINEKTINIVNENHTYTLDKIYTPDTSQEDIFQQIAEVLIKDFLQGYNGTIFTYGVTGSGKTHTMFGNINDEYQKGIIPRMSDFLIHQVDQLNDQIEFIVKCSMLEIYKEVLYDSLSLEKNIDLKIKETPKGIIVQGLSQKIITDAKDIMKIIEYGYNTKQTRTTRLNEYSSRSHTIFIVEITQRLANESEKVGRLNLIDLAGCEKVSKSETVGDGLEEAIKINLSLTCLEKVIHSLTNNQVHIPYKDSKLTRILQESLGGNYKTSLIVTCSMHSRFLHETISSLMFANRAKTIKNQCKINVKQSAESIKQAMEELQTEIKTIKNLMFQIQNNILEARADLDLLPLQGNEKLNKIS</sequence>
<dbReference type="GO" id="GO:0005524">
    <property type="term" value="F:ATP binding"/>
    <property type="evidence" value="ECO:0007669"/>
    <property type="project" value="UniProtKB-UniRule"/>
</dbReference>
<dbReference type="InterPro" id="IPR027417">
    <property type="entry name" value="P-loop_NTPase"/>
</dbReference>
<accession>G0QUK4</accession>
<evidence type="ECO:0000256" key="4">
    <source>
        <dbReference type="PROSITE-ProRule" id="PRU00283"/>
    </source>
</evidence>
<keyword evidence="4" id="KW-0547">Nucleotide-binding</keyword>
<protein>
    <submittedName>
        <fullName evidence="7">Kinesin motor domain protein</fullName>
    </submittedName>
</protein>
<evidence type="ECO:0000256" key="5">
    <source>
        <dbReference type="SAM" id="Coils"/>
    </source>
</evidence>
<feature type="domain" description="Kinesin motor" evidence="6">
    <location>
        <begin position="1"/>
        <end position="301"/>
    </location>
</feature>
<comment type="similarity">
    <text evidence="4">Belongs to the TRAFAC class myosin-kinesin ATPase superfamily. Kinesin family.</text>
</comment>
<feature type="non-terminal residue" evidence="7">
    <location>
        <position position="363"/>
    </location>
</feature>